<dbReference type="InterPro" id="IPR001360">
    <property type="entry name" value="Glyco_hydro_1"/>
</dbReference>
<evidence type="ECO:0000256" key="5">
    <source>
        <dbReference type="ARBA" id="ARBA00048200"/>
    </source>
</evidence>
<name>A0A328AN70_9CAUL</name>
<dbReference type="Proteomes" id="UP000249254">
    <property type="component" value="Unassembled WGS sequence"/>
</dbReference>
<dbReference type="Gene3D" id="3.40.50.720">
    <property type="entry name" value="NAD(P)-binding Rossmann-like Domain"/>
    <property type="match status" value="1"/>
</dbReference>
<evidence type="ECO:0000313" key="8">
    <source>
        <dbReference type="EMBL" id="RAK55811.1"/>
    </source>
</evidence>
<comment type="catalytic activity">
    <reaction evidence="5 6">
        <text>dTDP-beta-L-rhamnose + NADP(+) = dTDP-4-dehydro-beta-L-rhamnose + NADPH + H(+)</text>
        <dbReference type="Rhea" id="RHEA:21796"/>
        <dbReference type="ChEBI" id="CHEBI:15378"/>
        <dbReference type="ChEBI" id="CHEBI:57510"/>
        <dbReference type="ChEBI" id="CHEBI:57783"/>
        <dbReference type="ChEBI" id="CHEBI:58349"/>
        <dbReference type="ChEBI" id="CHEBI:62830"/>
        <dbReference type="EC" id="1.1.1.133"/>
    </reaction>
</comment>
<dbReference type="CDD" id="cd05254">
    <property type="entry name" value="dTDP_HR_like_SDR_e"/>
    <property type="match status" value="1"/>
</dbReference>
<evidence type="ECO:0000259" key="7">
    <source>
        <dbReference type="Pfam" id="PF04321"/>
    </source>
</evidence>
<comment type="cofactor">
    <cofactor evidence="6">
        <name>Mg(2+)</name>
        <dbReference type="ChEBI" id="CHEBI:18420"/>
    </cofactor>
    <text evidence="6">Binds 1 Mg(2+) ion per monomer.</text>
</comment>
<reference evidence="9" key="1">
    <citation type="submission" date="2018-05" db="EMBL/GenBank/DDBJ databases">
        <authorList>
            <person name="Li X."/>
        </authorList>
    </citation>
    <scope>NUCLEOTIDE SEQUENCE [LARGE SCALE GENOMIC DNA]</scope>
    <source>
        <strain evidence="9">LX32</strain>
    </source>
</reference>
<dbReference type="GO" id="GO:0004553">
    <property type="term" value="F:hydrolase activity, hydrolyzing O-glycosyl compounds"/>
    <property type="evidence" value="ECO:0007669"/>
    <property type="project" value="InterPro"/>
</dbReference>
<dbReference type="Gene3D" id="3.90.25.10">
    <property type="entry name" value="UDP-galactose 4-epimerase, domain 1"/>
    <property type="match status" value="1"/>
</dbReference>
<keyword evidence="6" id="KW-0521">NADP</keyword>
<evidence type="ECO:0000256" key="2">
    <source>
        <dbReference type="ARBA" id="ARBA00010944"/>
    </source>
</evidence>
<dbReference type="SUPFAM" id="SSF51445">
    <property type="entry name" value="(Trans)glycosidases"/>
    <property type="match status" value="1"/>
</dbReference>
<evidence type="ECO:0000256" key="1">
    <source>
        <dbReference type="ARBA" id="ARBA00004781"/>
    </source>
</evidence>
<accession>A0A328AN70</accession>
<dbReference type="InterPro" id="IPR029903">
    <property type="entry name" value="RmlD-like-bd"/>
</dbReference>
<dbReference type="GO" id="GO:0019305">
    <property type="term" value="P:dTDP-rhamnose biosynthetic process"/>
    <property type="evidence" value="ECO:0007669"/>
    <property type="project" value="UniProtKB-UniPathway"/>
</dbReference>
<dbReference type="OrthoDB" id="9803892at2"/>
<dbReference type="SUPFAM" id="SSF51735">
    <property type="entry name" value="NAD(P)-binding Rossmann-fold domains"/>
    <property type="match status" value="1"/>
</dbReference>
<dbReference type="UniPathway" id="UPA00124"/>
<sequence length="751" mass="83343">MRQLELWGGHEQTVNRVGGVFHDQTVRSGHHQRLGDLERFAALGLKALRYPVLWERVAPRRPDEHDWRWTDERLARIRALGMRPIAGLLHHGSGPRYTSLVDEGFPAAFAAYARAAAERYPWIGDWTPINEPLTTARFSALYGHWYPHLSDEPLFWAALLNQIEATALAMREIRAVRPDARLIQTEDLGRTYSTRPVAIQADHDNTRRWMTWDLLAGRVTHGHPLWSRLASFGLGERLRRIADAPCPADVIGVNHYLTSDRFLDHATEAYPPERIGGNDFMAFADVEAVRVALPAPGGLEGALDEAWSRYGRPVAVTESHNGCTREEQVRWIREAWRTAQRLRERGVEVEAVTAWALLGTYDWNSLLTRHNGHYEVGAFDVRSGAPRPTALAGELKRLAEGEAAPPHPATQGPGWWRRDIRLEFRPVFRTVETPEPKRAWHTDEAPSRPLLITGATGTLGKALARACEWRGIDYRLTSRAELPLDDEAAIARALDRTGAWGVINAAGFVRVDAAEADPAACHAANAEGAIRLARACAERDLPFAGFSSDLVFDGRKGEPYLESDPVAPLNAYGESKARAEREILALERALMIRTAAFFSPYDPYNFAAQVIRALAVDLPFDAASDLVVSPTYVPDLVDATLDLVIDGETGIRHLANPAAVSWAEFARRIAAAVGLDPEMIREVPSRTFRWPARRPSFAALDTERGQTLPPLDQAIARYVAMIAETDFAAEAEAQVEGAPQTRAVRDDAPVS</sequence>
<comment type="caution">
    <text evidence="8">The sequence shown here is derived from an EMBL/GenBank/DDBJ whole genome shotgun (WGS) entry which is preliminary data.</text>
</comment>
<dbReference type="InterPro" id="IPR005913">
    <property type="entry name" value="dTDP_dehydrorham_reduct"/>
</dbReference>
<evidence type="ECO:0000256" key="4">
    <source>
        <dbReference type="ARBA" id="ARBA00017099"/>
    </source>
</evidence>
<dbReference type="EMBL" id="QFYQ01000001">
    <property type="protein sequence ID" value="RAK55811.1"/>
    <property type="molecule type" value="Genomic_DNA"/>
</dbReference>
<dbReference type="Pfam" id="PF00232">
    <property type="entry name" value="Glyco_hydro_1"/>
    <property type="match status" value="1"/>
</dbReference>
<dbReference type="PANTHER" id="PTHR10491:SF4">
    <property type="entry name" value="METHIONINE ADENOSYLTRANSFERASE 2 SUBUNIT BETA"/>
    <property type="match status" value="1"/>
</dbReference>
<evidence type="ECO:0000313" key="9">
    <source>
        <dbReference type="Proteomes" id="UP000249254"/>
    </source>
</evidence>
<dbReference type="EC" id="1.1.1.133" evidence="3 6"/>
<dbReference type="GO" id="GO:0005829">
    <property type="term" value="C:cytosol"/>
    <property type="evidence" value="ECO:0007669"/>
    <property type="project" value="TreeGrafter"/>
</dbReference>
<dbReference type="GO" id="GO:0005975">
    <property type="term" value="P:carbohydrate metabolic process"/>
    <property type="evidence" value="ECO:0007669"/>
    <property type="project" value="InterPro"/>
</dbReference>
<evidence type="ECO:0000256" key="3">
    <source>
        <dbReference type="ARBA" id="ARBA00012929"/>
    </source>
</evidence>
<organism evidence="8 9">
    <name type="scientific">Phenylobacterium soli</name>
    <dbReference type="NCBI Taxonomy" id="2170551"/>
    <lineage>
        <taxon>Bacteria</taxon>
        <taxon>Pseudomonadati</taxon>
        <taxon>Pseudomonadota</taxon>
        <taxon>Alphaproteobacteria</taxon>
        <taxon>Caulobacterales</taxon>
        <taxon>Caulobacteraceae</taxon>
        <taxon>Phenylobacterium</taxon>
    </lineage>
</organism>
<dbReference type="RefSeq" id="WP_111529559.1">
    <property type="nucleotide sequence ID" value="NZ_JBHRSG010000003.1"/>
</dbReference>
<dbReference type="InterPro" id="IPR017853">
    <property type="entry name" value="GH"/>
</dbReference>
<dbReference type="Gene3D" id="3.20.20.80">
    <property type="entry name" value="Glycosidases"/>
    <property type="match status" value="1"/>
</dbReference>
<dbReference type="GO" id="GO:0008831">
    <property type="term" value="F:dTDP-4-dehydrorhamnose reductase activity"/>
    <property type="evidence" value="ECO:0007669"/>
    <property type="project" value="UniProtKB-EC"/>
</dbReference>
<keyword evidence="6" id="KW-0560">Oxidoreductase</keyword>
<protein>
    <recommendedName>
        <fullName evidence="4 6">dTDP-4-dehydrorhamnose reductase</fullName>
        <ecNumber evidence="3 6">1.1.1.133</ecNumber>
    </recommendedName>
</protein>
<dbReference type="PANTHER" id="PTHR10491">
    <property type="entry name" value="DTDP-4-DEHYDRORHAMNOSE REDUCTASE"/>
    <property type="match status" value="1"/>
</dbReference>
<keyword evidence="9" id="KW-1185">Reference proteome</keyword>
<dbReference type="Pfam" id="PF04321">
    <property type="entry name" value="RmlD_sub_bind"/>
    <property type="match status" value="1"/>
</dbReference>
<dbReference type="AlphaFoldDB" id="A0A328AN70"/>
<dbReference type="InterPro" id="IPR036291">
    <property type="entry name" value="NAD(P)-bd_dom_sf"/>
</dbReference>
<feature type="domain" description="RmlD-like substrate binding" evidence="7">
    <location>
        <begin position="450"/>
        <end position="707"/>
    </location>
</feature>
<proteinExistence type="inferred from homology"/>
<comment type="similarity">
    <text evidence="2 6">Belongs to the dTDP-4-dehydrorhamnose reductase family.</text>
</comment>
<comment type="pathway">
    <text evidence="1 6">Carbohydrate biosynthesis; dTDP-L-rhamnose biosynthesis.</text>
</comment>
<gene>
    <name evidence="8" type="ORF">DJ017_15485</name>
</gene>
<evidence type="ECO:0000256" key="6">
    <source>
        <dbReference type="RuleBase" id="RU364082"/>
    </source>
</evidence>
<comment type="function">
    <text evidence="6">Catalyzes the reduction of dTDP-6-deoxy-L-lyxo-4-hexulose to yield dTDP-L-rhamnose.</text>
</comment>